<dbReference type="PANTHER" id="PTHR45846:SF1">
    <property type="entry name" value="TRNA-DIHYDROURIDINE(47) SYNTHASE [NAD(P)(+)]-LIKE"/>
    <property type="match status" value="1"/>
</dbReference>
<comment type="similarity">
    <text evidence="12">Belongs to the dus family.</text>
</comment>
<evidence type="ECO:0000256" key="6">
    <source>
        <dbReference type="ARBA" id="ARBA00022694"/>
    </source>
</evidence>
<evidence type="ECO:0000256" key="8">
    <source>
        <dbReference type="ARBA" id="ARBA00022884"/>
    </source>
</evidence>
<comment type="catalytic activity">
    <reaction evidence="10">
        <text>a 5,6-dihydrouridine in tRNA + NADP(+) = a uridine in tRNA + NADPH + H(+)</text>
        <dbReference type="Rhea" id="RHEA:23624"/>
        <dbReference type="Rhea" id="RHEA-COMP:13339"/>
        <dbReference type="Rhea" id="RHEA-COMP:13887"/>
        <dbReference type="ChEBI" id="CHEBI:15378"/>
        <dbReference type="ChEBI" id="CHEBI:57783"/>
        <dbReference type="ChEBI" id="CHEBI:58349"/>
        <dbReference type="ChEBI" id="CHEBI:65315"/>
        <dbReference type="ChEBI" id="CHEBI:74443"/>
    </reaction>
</comment>
<name>A0A2N2DXZ8_9BACT</name>
<keyword evidence="14" id="KW-0547">Nucleotide-binding</keyword>
<dbReference type="EMBL" id="PHAH01000048">
    <property type="protein sequence ID" value="PKM87321.1"/>
    <property type="molecule type" value="Genomic_DNA"/>
</dbReference>
<dbReference type="GO" id="GO:0017150">
    <property type="term" value="F:tRNA dihydrouridine synthase activity"/>
    <property type="evidence" value="ECO:0007669"/>
    <property type="project" value="InterPro"/>
</dbReference>
<dbReference type="InterPro" id="IPR018517">
    <property type="entry name" value="tRNA_hU_synthase_CS"/>
</dbReference>
<dbReference type="CDD" id="cd02801">
    <property type="entry name" value="DUS_like_FMN"/>
    <property type="match status" value="1"/>
</dbReference>
<evidence type="ECO:0000256" key="14">
    <source>
        <dbReference type="PIRSR" id="PIRSR006621-2"/>
    </source>
</evidence>
<feature type="binding site" evidence="14">
    <location>
        <begin position="209"/>
        <end position="211"/>
    </location>
    <ligand>
        <name>FMN</name>
        <dbReference type="ChEBI" id="CHEBI:58210"/>
    </ligand>
</feature>
<evidence type="ECO:0000256" key="4">
    <source>
        <dbReference type="ARBA" id="ARBA00022630"/>
    </source>
</evidence>
<evidence type="ECO:0000256" key="7">
    <source>
        <dbReference type="ARBA" id="ARBA00022857"/>
    </source>
</evidence>
<organism evidence="16 17">
    <name type="scientific">Candidatus Falkowbacteria bacterium HGW-Falkowbacteria-2</name>
    <dbReference type="NCBI Taxonomy" id="2013769"/>
    <lineage>
        <taxon>Bacteria</taxon>
        <taxon>Candidatus Falkowiibacteriota</taxon>
    </lineage>
</organism>
<evidence type="ECO:0000256" key="5">
    <source>
        <dbReference type="ARBA" id="ARBA00022643"/>
    </source>
</evidence>
<evidence type="ECO:0000256" key="13">
    <source>
        <dbReference type="PIRSR" id="PIRSR006621-1"/>
    </source>
</evidence>
<keyword evidence="7" id="KW-0521">NADP</keyword>
<feature type="domain" description="DUS-like FMN-binding" evidence="15">
    <location>
        <begin position="19"/>
        <end position="313"/>
    </location>
</feature>
<dbReference type="InterPro" id="IPR013785">
    <property type="entry name" value="Aldolase_TIM"/>
</dbReference>
<feature type="binding site" evidence="14">
    <location>
        <position position="150"/>
    </location>
    <ligand>
        <name>FMN</name>
        <dbReference type="ChEBI" id="CHEBI:58210"/>
    </ligand>
</feature>
<evidence type="ECO:0000256" key="3">
    <source>
        <dbReference type="ARBA" id="ARBA00022555"/>
    </source>
</evidence>
<dbReference type="PIRSF" id="PIRSF006621">
    <property type="entry name" value="Dus"/>
    <property type="match status" value="1"/>
</dbReference>
<comment type="function">
    <text evidence="2 12">Catalyzes the synthesis of 5,6-dihydrouridine (D), a modified base found in the D-loop of most tRNAs, via the reduction of the C5-C6 double bond in target uridines.</text>
</comment>
<keyword evidence="5 12" id="KW-0288">FMN</keyword>
<dbReference type="InterPro" id="IPR001269">
    <property type="entry name" value="DUS_fam"/>
</dbReference>
<dbReference type="InterPro" id="IPR024036">
    <property type="entry name" value="tRNA-dHydroUridine_Synthase_C"/>
</dbReference>
<comment type="cofactor">
    <cofactor evidence="1 12 14">
        <name>FMN</name>
        <dbReference type="ChEBI" id="CHEBI:58210"/>
    </cofactor>
</comment>
<keyword evidence="8" id="KW-0694">RNA-binding</keyword>
<dbReference type="PROSITE" id="PS01136">
    <property type="entry name" value="UPF0034"/>
    <property type="match status" value="1"/>
</dbReference>
<dbReference type="AlphaFoldDB" id="A0A2N2DXZ8"/>
<dbReference type="Gene3D" id="1.10.1200.80">
    <property type="entry name" value="Putative flavin oxidoreducatase, domain 2"/>
    <property type="match status" value="1"/>
</dbReference>
<dbReference type="Pfam" id="PF01207">
    <property type="entry name" value="Dus"/>
    <property type="match status" value="1"/>
</dbReference>
<dbReference type="PANTHER" id="PTHR45846">
    <property type="entry name" value="TRNA-DIHYDROURIDINE(47) SYNTHASE [NAD(P)(+)]-LIKE"/>
    <property type="match status" value="1"/>
</dbReference>
<accession>A0A2N2DXZ8</accession>
<comment type="caution">
    <text evidence="16">The sequence shown here is derived from an EMBL/GenBank/DDBJ whole genome shotgun (WGS) entry which is preliminary data.</text>
</comment>
<evidence type="ECO:0000313" key="16">
    <source>
        <dbReference type="EMBL" id="PKM87321.1"/>
    </source>
</evidence>
<feature type="binding site" evidence="14">
    <location>
        <position position="178"/>
    </location>
    <ligand>
        <name>FMN</name>
        <dbReference type="ChEBI" id="CHEBI:58210"/>
    </ligand>
</feature>
<dbReference type="GO" id="GO:0000049">
    <property type="term" value="F:tRNA binding"/>
    <property type="evidence" value="ECO:0007669"/>
    <property type="project" value="UniProtKB-KW"/>
</dbReference>
<proteinExistence type="inferred from homology"/>
<evidence type="ECO:0000256" key="1">
    <source>
        <dbReference type="ARBA" id="ARBA00001917"/>
    </source>
</evidence>
<dbReference type="SUPFAM" id="SSF51395">
    <property type="entry name" value="FMN-linked oxidoreductases"/>
    <property type="match status" value="1"/>
</dbReference>
<keyword evidence="6 12" id="KW-0819">tRNA processing</keyword>
<sequence length="323" mass="35593">MKNNFWEKLKKSGKPILALAPMAGFTDEPFRQICSAYGADVVYSEMASATALYFHRENDDNETLRLLKWNEAKESKYVVQLFGSNPDHFAVAARIITQKIKPHGIDINFGCPVGKVLKQGAGADLMRNLTRARSVIEATLANTNLPVSVKIRAKSGEVDAVTFLKNVSDLKVSALMIHGRTLSQGFVGDPDYAIVNSARPHFHGVILINGGLNDRETAKRALEVSEADGLGLGRGALARPWLFEEIKDNRDIAYGQSEIVSLLYRHAKLVSELKGEGALVEWRKQACWSVQGLPGASRLRSRLVQVSSMEDVINILNDYGLND</sequence>
<dbReference type="Gene3D" id="3.20.20.70">
    <property type="entry name" value="Aldolase class I"/>
    <property type="match status" value="1"/>
</dbReference>
<protein>
    <recommendedName>
        <fullName evidence="12">tRNA-dihydrouridine synthase</fullName>
        <ecNumber evidence="12">1.3.1.-</ecNumber>
    </recommendedName>
</protein>
<reference evidence="16 17" key="1">
    <citation type="journal article" date="2017" name="ISME J.">
        <title>Potential for microbial H2 and metal transformations associated with novel bacteria and archaea in deep terrestrial subsurface sediments.</title>
        <authorList>
            <person name="Hernsdorf A.W."/>
            <person name="Amano Y."/>
            <person name="Miyakawa K."/>
            <person name="Ise K."/>
            <person name="Suzuki Y."/>
            <person name="Anantharaman K."/>
            <person name="Probst A."/>
            <person name="Burstein D."/>
            <person name="Thomas B.C."/>
            <person name="Banfield J.F."/>
        </authorList>
    </citation>
    <scope>NUCLEOTIDE SEQUENCE [LARGE SCALE GENOMIC DNA]</scope>
    <source>
        <strain evidence="16">HGW-Falkowbacteria-2</strain>
    </source>
</reference>
<feature type="active site" description="Proton donor" evidence="13">
    <location>
        <position position="111"/>
    </location>
</feature>
<evidence type="ECO:0000256" key="11">
    <source>
        <dbReference type="ARBA" id="ARBA00048802"/>
    </source>
</evidence>
<feature type="binding site" evidence="14">
    <location>
        <begin position="21"/>
        <end position="23"/>
    </location>
    <ligand>
        <name>FMN</name>
        <dbReference type="ChEBI" id="CHEBI:58210"/>
    </ligand>
</feature>
<evidence type="ECO:0000256" key="12">
    <source>
        <dbReference type="PIRNR" id="PIRNR006621"/>
    </source>
</evidence>
<keyword evidence="9 12" id="KW-0560">Oxidoreductase</keyword>
<keyword evidence="3" id="KW-0820">tRNA-binding</keyword>
<comment type="catalytic activity">
    <reaction evidence="11">
        <text>a 5,6-dihydrouridine in tRNA + NAD(+) = a uridine in tRNA + NADH + H(+)</text>
        <dbReference type="Rhea" id="RHEA:54452"/>
        <dbReference type="Rhea" id="RHEA-COMP:13339"/>
        <dbReference type="Rhea" id="RHEA-COMP:13887"/>
        <dbReference type="ChEBI" id="CHEBI:15378"/>
        <dbReference type="ChEBI" id="CHEBI:57540"/>
        <dbReference type="ChEBI" id="CHEBI:57945"/>
        <dbReference type="ChEBI" id="CHEBI:65315"/>
        <dbReference type="ChEBI" id="CHEBI:74443"/>
    </reaction>
</comment>
<feature type="binding site" evidence="14">
    <location>
        <position position="80"/>
    </location>
    <ligand>
        <name>FMN</name>
        <dbReference type="ChEBI" id="CHEBI:58210"/>
    </ligand>
</feature>
<dbReference type="EC" id="1.3.1.-" evidence="12"/>
<dbReference type="GO" id="GO:0050660">
    <property type="term" value="F:flavin adenine dinucleotide binding"/>
    <property type="evidence" value="ECO:0007669"/>
    <property type="project" value="InterPro"/>
</dbReference>
<dbReference type="InterPro" id="IPR035587">
    <property type="entry name" value="DUS-like_FMN-bd"/>
</dbReference>
<keyword evidence="4 12" id="KW-0285">Flavoprotein</keyword>
<dbReference type="Proteomes" id="UP000233325">
    <property type="component" value="Unassembled WGS sequence"/>
</dbReference>
<evidence type="ECO:0000259" key="15">
    <source>
        <dbReference type="Pfam" id="PF01207"/>
    </source>
</evidence>
<evidence type="ECO:0000256" key="9">
    <source>
        <dbReference type="ARBA" id="ARBA00023002"/>
    </source>
</evidence>
<gene>
    <name evidence="16" type="ORF">CVU83_03160</name>
</gene>
<evidence type="ECO:0000256" key="2">
    <source>
        <dbReference type="ARBA" id="ARBA00002790"/>
    </source>
</evidence>
<feature type="binding site" evidence="14">
    <location>
        <begin position="233"/>
        <end position="234"/>
    </location>
    <ligand>
        <name>FMN</name>
        <dbReference type="ChEBI" id="CHEBI:58210"/>
    </ligand>
</feature>
<evidence type="ECO:0000256" key="10">
    <source>
        <dbReference type="ARBA" id="ARBA00048205"/>
    </source>
</evidence>
<evidence type="ECO:0000313" key="17">
    <source>
        <dbReference type="Proteomes" id="UP000233325"/>
    </source>
</evidence>